<dbReference type="InterPro" id="IPR023375">
    <property type="entry name" value="ADC_dom_sf"/>
</dbReference>
<dbReference type="Pfam" id="PF06314">
    <property type="entry name" value="ADC"/>
    <property type="match status" value="1"/>
</dbReference>
<reference evidence="1 2" key="1">
    <citation type="submission" date="2017-01" db="EMBL/GenBank/DDBJ databases">
        <title>Whole-Genome Shotgun Sequencing of Two beta-Proteobacterial Species in Search of the Bulgecin Biosynthetic Cluster.</title>
        <authorList>
            <person name="Horsman M.E."/>
            <person name="Marous D.R."/>
            <person name="Li R."/>
            <person name="Oliver R.A."/>
            <person name="Byun B."/>
            <person name="Emrich S.J."/>
            <person name="Boggess B."/>
            <person name="Townsend C.A."/>
            <person name="Mobashery S."/>
        </authorList>
    </citation>
    <scope>NUCLEOTIDE SEQUENCE [LARGE SCALE GENOMIC DNA]</scope>
    <source>
        <strain evidence="1 2">ATCC 31433</strain>
    </source>
</reference>
<gene>
    <name evidence="1" type="ORF">BZL54_32355</name>
</gene>
<dbReference type="GO" id="GO:0016829">
    <property type="term" value="F:lyase activity"/>
    <property type="evidence" value="ECO:0007669"/>
    <property type="project" value="InterPro"/>
</dbReference>
<evidence type="ECO:0000313" key="2">
    <source>
        <dbReference type="Proteomes" id="UP000217994"/>
    </source>
</evidence>
<dbReference type="AlphaFoldDB" id="A0A2A4EWJ3"/>
<dbReference type="Gene3D" id="2.40.400.10">
    <property type="entry name" value="Acetoacetate decarboxylase-like"/>
    <property type="match status" value="1"/>
</dbReference>
<name>A0A2A4EWJ3_9BURK</name>
<comment type="caution">
    <text evidence="1">The sequence shown here is derived from an EMBL/GenBank/DDBJ whole genome shotgun (WGS) entry which is preliminary data.</text>
</comment>
<dbReference type="SUPFAM" id="SSF160104">
    <property type="entry name" value="Acetoacetate decarboxylase-like"/>
    <property type="match status" value="1"/>
</dbReference>
<dbReference type="Proteomes" id="UP000217994">
    <property type="component" value="Unassembled WGS sequence"/>
</dbReference>
<protein>
    <submittedName>
        <fullName evidence="1">Acetoacetate decarboxylase</fullName>
    </submittedName>
</protein>
<dbReference type="EMBL" id="MTZU01000117">
    <property type="protein sequence ID" value="PCE24768.1"/>
    <property type="molecule type" value="Genomic_DNA"/>
</dbReference>
<dbReference type="InterPro" id="IPR010451">
    <property type="entry name" value="Acetoacetate_decarboxylase"/>
</dbReference>
<organism evidence="1 2">
    <name type="scientific">Burkholderia ubonensis subsp. mesacidophila</name>
    <dbReference type="NCBI Taxonomy" id="265293"/>
    <lineage>
        <taxon>Bacteria</taxon>
        <taxon>Pseudomonadati</taxon>
        <taxon>Pseudomonadota</taxon>
        <taxon>Betaproteobacteria</taxon>
        <taxon>Burkholderiales</taxon>
        <taxon>Burkholderiaceae</taxon>
        <taxon>Burkholderia</taxon>
        <taxon>Burkholderia cepacia complex</taxon>
    </lineage>
</organism>
<proteinExistence type="predicted"/>
<sequence length="299" mass="33191">MAIPRRQTWLAGRHALVDDIPFRMPVASQTSPALMAVFSIDLEAARRVIPGNEIHPFQLWRRGLLVVTVIDYVITNIGRYVEYSIAIACTHGRRPAPRLLPGLLMKAFGTGQYVVDLPVSTEISVKGGRGIWGMPKHQASLDFVIGERWVSSQYDLDGKMMMRIDVTKPNSAWLPVSTGAVNYCCFRGMLMKSYIYFKGKLGFSLFAPGSARLFIGDHPRMAWLKTLDIDPIPVATGFFPSTAGVLDDYFECWFVTEPEPPAQPMPGLETTYPLGQSQQWLAPPARPADWESAPCPAAC</sequence>
<evidence type="ECO:0000313" key="1">
    <source>
        <dbReference type="EMBL" id="PCE24768.1"/>
    </source>
</evidence>
<accession>A0A2A4EWJ3</accession>